<organism evidence="1 2">
    <name type="scientific">Halalkalibacter alkaliphilus</name>
    <dbReference type="NCBI Taxonomy" id="2917993"/>
    <lineage>
        <taxon>Bacteria</taxon>
        <taxon>Bacillati</taxon>
        <taxon>Bacillota</taxon>
        <taxon>Bacilli</taxon>
        <taxon>Bacillales</taxon>
        <taxon>Bacillaceae</taxon>
        <taxon>Halalkalibacter</taxon>
    </lineage>
</organism>
<sequence>MFQVSERQLYAYQLCYEIEHHLREIIKTFDISALKLKYKAYKDLVYIATKVTFVINGENVDKLIRANTVRQKVSRMRDVTEEDIAILEDCRNSLPSVPKVKRIS</sequence>
<keyword evidence="2" id="KW-1185">Reference proteome</keyword>
<evidence type="ECO:0000313" key="1">
    <source>
        <dbReference type="EMBL" id="MCL7749898.1"/>
    </source>
</evidence>
<dbReference type="EMBL" id="JAKRYL010000045">
    <property type="protein sequence ID" value="MCL7749898.1"/>
    <property type="molecule type" value="Genomic_DNA"/>
</dbReference>
<name>A0A9X2CX56_9BACI</name>
<dbReference type="AlphaFoldDB" id="A0A9X2CX56"/>
<reference evidence="1" key="1">
    <citation type="submission" date="2022-02" db="EMBL/GenBank/DDBJ databases">
        <title>Halalkalibacter sp. nov. isolated from Lonar Lake, India.</title>
        <authorList>
            <person name="Joshi A."/>
            <person name="Thite S."/>
            <person name="Lodha T."/>
        </authorList>
    </citation>
    <scope>NUCLEOTIDE SEQUENCE</scope>
    <source>
        <strain evidence="1">MEB205</strain>
    </source>
</reference>
<accession>A0A9X2CX56</accession>
<evidence type="ECO:0000313" key="2">
    <source>
        <dbReference type="Proteomes" id="UP001139150"/>
    </source>
</evidence>
<comment type="caution">
    <text evidence="1">The sequence shown here is derived from an EMBL/GenBank/DDBJ whole genome shotgun (WGS) entry which is preliminary data.</text>
</comment>
<proteinExistence type="predicted"/>
<dbReference type="RefSeq" id="WP_250098746.1">
    <property type="nucleotide sequence ID" value="NZ_JAKRYL010000045.1"/>
</dbReference>
<protein>
    <submittedName>
        <fullName evidence="1">Uncharacterized protein</fullName>
    </submittedName>
</protein>
<dbReference type="Proteomes" id="UP001139150">
    <property type="component" value="Unassembled WGS sequence"/>
</dbReference>
<gene>
    <name evidence="1" type="ORF">MF646_22600</name>
</gene>